<dbReference type="InterPro" id="IPR019775">
    <property type="entry name" value="WD40_repeat_CS"/>
</dbReference>
<protein>
    <recommendedName>
        <fullName evidence="3 9">DNA damage-binding protein CMR1</fullName>
    </recommendedName>
</protein>
<dbReference type="Proteomes" id="UP001412239">
    <property type="component" value="Unassembled WGS sequence"/>
</dbReference>
<dbReference type="InterPro" id="IPR050853">
    <property type="entry name" value="WD_repeat_DNA-damage-binding"/>
</dbReference>
<dbReference type="GO" id="GO:0003677">
    <property type="term" value="F:DNA binding"/>
    <property type="evidence" value="ECO:0007669"/>
    <property type="project" value="UniProtKB-UniRule"/>
</dbReference>
<dbReference type="AlphaFoldDB" id="A0A292PUQ3"/>
<comment type="similarity">
    <text evidence="2 9">Belongs to the WD repeat DDB2/WDR76 family.</text>
</comment>
<dbReference type="InterPro" id="IPR001680">
    <property type="entry name" value="WD40_rpt"/>
</dbReference>
<keyword evidence="4 8" id="KW-0853">WD repeat</keyword>
<evidence type="ECO:0000256" key="8">
    <source>
        <dbReference type="PROSITE-ProRule" id="PRU00221"/>
    </source>
</evidence>
<keyword evidence="7 9" id="KW-0238">DNA-binding</keyword>
<sequence length="503" mass="55872">MEDSTEYERLRQENILKNKELLLQLQLDAASVGATKKAAISSSGSASKPKNRSVRKELQSPLPRRKSSRLAGLPADSEVTKRKYEEGIAALQEVERAKRARVAGDLSFEIQQGLVDITKSARFERTFTDENVQGTTDKDLRAMRQKMMGLGLYDQHPPNDIKICPERIYHMAFHPTTEKQLIFASDKMGTLGVFDAQSNKEDKDGNPTADISQYKVHSRTISTFAFDPISATTLYTSSYDGSIRRFDLATGVASEVFVAEDGDALSGVEVHGTNMLYFSTLDGLFGRRDLRQKRTDIWALHEKKIGGFSTHPRAPHLVATSSLDRTLKIWDLRKVVKTSEYRTLALVAEHPSRLSVSCALWSSSGSIATTSYDDTIKIYKFPDAVRWGPTSNFGTVEPDVTINHNNQTGRHVLSSPLSSISANTFYRWVTILRAQWQQAPPNGQQKLVIGNMNRFLDVYSENGEQLGQLSHESVTAVPAAAQFHPTQNWIAGGTASGKVVLFV</sequence>
<evidence type="ECO:0000256" key="2">
    <source>
        <dbReference type="ARBA" id="ARBA00005434"/>
    </source>
</evidence>
<evidence type="ECO:0000256" key="5">
    <source>
        <dbReference type="ARBA" id="ARBA00022737"/>
    </source>
</evidence>
<evidence type="ECO:0000256" key="6">
    <source>
        <dbReference type="ARBA" id="ARBA00022763"/>
    </source>
</evidence>
<evidence type="ECO:0000256" key="10">
    <source>
        <dbReference type="SAM" id="MobiDB-lite"/>
    </source>
</evidence>
<feature type="repeat" description="WD" evidence="8">
    <location>
        <begin position="298"/>
        <end position="333"/>
    </location>
</feature>
<keyword evidence="6 9" id="KW-0227">DNA damage</keyword>
<feature type="compositionally biased region" description="Low complexity" evidence="10">
    <location>
        <begin position="36"/>
        <end position="48"/>
    </location>
</feature>
<keyword evidence="12" id="KW-1185">Reference proteome</keyword>
<dbReference type="PANTHER" id="PTHR14773:SF0">
    <property type="entry name" value="WD REPEAT-CONTAINING PROTEIN 76"/>
    <property type="match status" value="1"/>
</dbReference>
<reference evidence="11" key="1">
    <citation type="submission" date="2015-10" db="EMBL/GenBank/DDBJ databases">
        <authorList>
            <person name="Regsiter A."/>
            <person name="william w."/>
        </authorList>
    </citation>
    <scope>NUCLEOTIDE SEQUENCE</scope>
    <source>
        <strain evidence="11">Montdore</strain>
    </source>
</reference>
<dbReference type="InterPro" id="IPR036322">
    <property type="entry name" value="WD40_repeat_dom_sf"/>
</dbReference>
<evidence type="ECO:0000256" key="7">
    <source>
        <dbReference type="ARBA" id="ARBA00023125"/>
    </source>
</evidence>
<dbReference type="GO" id="GO:2000001">
    <property type="term" value="P:regulation of DNA damage checkpoint"/>
    <property type="evidence" value="ECO:0007669"/>
    <property type="project" value="TreeGrafter"/>
</dbReference>
<dbReference type="PROSITE" id="PS00678">
    <property type="entry name" value="WD_REPEATS_1"/>
    <property type="match status" value="1"/>
</dbReference>
<dbReference type="SUPFAM" id="SSF50978">
    <property type="entry name" value="WD40 repeat-like"/>
    <property type="match status" value="1"/>
</dbReference>
<dbReference type="SMART" id="SM00320">
    <property type="entry name" value="WD40"/>
    <property type="match status" value="5"/>
</dbReference>
<dbReference type="InterPro" id="IPR015943">
    <property type="entry name" value="WD40/YVTN_repeat-like_dom_sf"/>
</dbReference>
<accession>A0A292PUQ3</accession>
<keyword evidence="5" id="KW-0677">Repeat</keyword>
<dbReference type="EMBL" id="LN891048">
    <property type="protein sequence ID" value="CUS10435.1"/>
    <property type="molecule type" value="Genomic_DNA"/>
</dbReference>
<evidence type="ECO:0000313" key="11">
    <source>
        <dbReference type="EMBL" id="CUS10435.1"/>
    </source>
</evidence>
<evidence type="ECO:0000256" key="4">
    <source>
        <dbReference type="ARBA" id="ARBA00022574"/>
    </source>
</evidence>
<dbReference type="Gene3D" id="2.130.10.10">
    <property type="entry name" value="YVTN repeat-like/Quinoprotein amine dehydrogenase"/>
    <property type="match status" value="2"/>
</dbReference>
<gene>
    <name evidence="11" type="ORF">GSTUAT00005516001</name>
</gene>
<dbReference type="PROSITE" id="PS50082">
    <property type="entry name" value="WD_REPEATS_2"/>
    <property type="match status" value="1"/>
</dbReference>
<dbReference type="GO" id="GO:0005634">
    <property type="term" value="C:nucleus"/>
    <property type="evidence" value="ECO:0007669"/>
    <property type="project" value="TreeGrafter"/>
</dbReference>
<evidence type="ECO:0000313" key="12">
    <source>
        <dbReference type="Proteomes" id="UP001412239"/>
    </source>
</evidence>
<evidence type="ECO:0000256" key="1">
    <source>
        <dbReference type="ARBA" id="ARBA00002653"/>
    </source>
</evidence>
<feature type="region of interest" description="Disordered" evidence="10">
    <location>
        <begin position="36"/>
        <end position="76"/>
    </location>
</feature>
<comment type="function">
    <text evidence="1 9">DNA-binding protein that binds to both single- and double-stranded DNA. Binds preferentially to UV-damaged DNA. May be involved in DNA-metabolic processes.</text>
</comment>
<dbReference type="PANTHER" id="PTHR14773">
    <property type="entry name" value="WD REPEAT-CONTAINING PROTEIN 76"/>
    <property type="match status" value="1"/>
</dbReference>
<evidence type="ECO:0000256" key="3">
    <source>
        <dbReference type="ARBA" id="ARBA00021132"/>
    </source>
</evidence>
<organism evidence="11 12">
    <name type="scientific">Tuber aestivum</name>
    <name type="common">summer truffle</name>
    <dbReference type="NCBI Taxonomy" id="59557"/>
    <lineage>
        <taxon>Eukaryota</taxon>
        <taxon>Fungi</taxon>
        <taxon>Dikarya</taxon>
        <taxon>Ascomycota</taxon>
        <taxon>Pezizomycotina</taxon>
        <taxon>Pezizomycetes</taxon>
        <taxon>Pezizales</taxon>
        <taxon>Tuberaceae</taxon>
        <taxon>Tuber</taxon>
    </lineage>
</organism>
<evidence type="ECO:0000256" key="9">
    <source>
        <dbReference type="RuleBase" id="RU365004"/>
    </source>
</evidence>
<dbReference type="GO" id="GO:0006974">
    <property type="term" value="P:DNA damage response"/>
    <property type="evidence" value="ECO:0007669"/>
    <property type="project" value="UniProtKB-KW"/>
</dbReference>
<proteinExistence type="inferred from homology"/>
<dbReference type="Pfam" id="PF00400">
    <property type="entry name" value="WD40"/>
    <property type="match status" value="2"/>
</dbReference>
<name>A0A292PUQ3_9PEZI</name>